<feature type="transmembrane region" description="Helical" evidence="5">
    <location>
        <begin position="109"/>
        <end position="132"/>
    </location>
</feature>
<dbReference type="InterPro" id="IPR011701">
    <property type="entry name" value="MFS"/>
</dbReference>
<gene>
    <name evidence="7" type="ORF">ACFOUW_05055</name>
</gene>
<feature type="transmembrane region" description="Helical" evidence="5">
    <location>
        <begin position="172"/>
        <end position="194"/>
    </location>
</feature>
<keyword evidence="2 5" id="KW-0812">Transmembrane</keyword>
<reference evidence="8" key="1">
    <citation type="journal article" date="2019" name="Int. J. Syst. Evol. Microbiol.">
        <title>The Global Catalogue of Microorganisms (GCM) 10K type strain sequencing project: providing services to taxonomists for standard genome sequencing and annotation.</title>
        <authorList>
            <consortium name="The Broad Institute Genomics Platform"/>
            <consortium name="The Broad Institute Genome Sequencing Center for Infectious Disease"/>
            <person name="Wu L."/>
            <person name="Ma J."/>
        </authorList>
    </citation>
    <scope>NUCLEOTIDE SEQUENCE [LARGE SCALE GENOMIC DNA]</scope>
    <source>
        <strain evidence="8">CGMCC 4.7241</strain>
    </source>
</reference>
<feature type="transmembrane region" description="Helical" evidence="5">
    <location>
        <begin position="144"/>
        <end position="166"/>
    </location>
</feature>
<keyword evidence="4 5" id="KW-0472">Membrane</keyword>
<comment type="subcellular location">
    <subcellularLocation>
        <location evidence="1">Cell membrane</location>
        <topology evidence="1">Multi-pass membrane protein</topology>
    </subcellularLocation>
</comment>
<feature type="transmembrane region" description="Helical" evidence="5">
    <location>
        <begin position="21"/>
        <end position="47"/>
    </location>
</feature>
<evidence type="ECO:0000256" key="2">
    <source>
        <dbReference type="ARBA" id="ARBA00022692"/>
    </source>
</evidence>
<protein>
    <submittedName>
        <fullName evidence="7">MFS transporter</fullName>
    </submittedName>
</protein>
<dbReference type="PRINTS" id="PR01036">
    <property type="entry name" value="TCRTETB"/>
</dbReference>
<feature type="transmembrane region" description="Helical" evidence="5">
    <location>
        <begin position="329"/>
        <end position="349"/>
    </location>
</feature>
<evidence type="ECO:0000313" key="7">
    <source>
        <dbReference type="EMBL" id="MFC3760195.1"/>
    </source>
</evidence>
<proteinExistence type="predicted"/>
<feature type="transmembrane region" description="Helical" evidence="5">
    <location>
        <begin position="237"/>
        <end position="256"/>
    </location>
</feature>
<evidence type="ECO:0000256" key="5">
    <source>
        <dbReference type="SAM" id="Phobius"/>
    </source>
</evidence>
<feature type="transmembrane region" description="Helical" evidence="5">
    <location>
        <begin position="421"/>
        <end position="440"/>
    </location>
</feature>
<feature type="domain" description="Major facilitator superfamily (MFS) profile" evidence="6">
    <location>
        <begin position="21"/>
        <end position="445"/>
    </location>
</feature>
<dbReference type="Gene3D" id="1.20.1720.10">
    <property type="entry name" value="Multidrug resistance protein D"/>
    <property type="match status" value="1"/>
</dbReference>
<dbReference type="Gene3D" id="1.20.1250.20">
    <property type="entry name" value="MFS general substrate transporter like domains"/>
    <property type="match status" value="1"/>
</dbReference>
<organism evidence="7 8">
    <name type="scientific">Tenggerimyces flavus</name>
    <dbReference type="NCBI Taxonomy" id="1708749"/>
    <lineage>
        <taxon>Bacteria</taxon>
        <taxon>Bacillati</taxon>
        <taxon>Actinomycetota</taxon>
        <taxon>Actinomycetes</taxon>
        <taxon>Propionibacteriales</taxon>
        <taxon>Nocardioidaceae</taxon>
        <taxon>Tenggerimyces</taxon>
    </lineage>
</organism>
<sequence>MTTTTITERPPGAFTKRYLSLSAGLIALSTLVAFEYLAVATAMPIVARELDGMALYGLAFSGAMAASVFATVLGGRWSDLRGPVAPLWTGIVGFVAGLLVAGFAQNITIFLAGRVLQGLGAGLFLVTMYVLVARVYPSVLHPQVFSALAAAWVIPSMVGPVLTGVITDYVGWRWVFLGVSVLTLPASYVLARGLVGQPIVGGQATGSAGLGRRLVWATVTAAGAALMQYGSGHANGLVVLLIGAALLAVALPQLLPKGTLVALRGLPAVVALRGVVAAAFVAAEVLVPLMLIEDRGLSPSLAGLALTGSALAWSFASWLQGRGWVKRPFALRGGAAFVTAGIVLIALVAQDILPIGAAFVVWIVAGFGMGMLYPTLSVLTLELSAEGEQGQNSSSLQVGESVFTVVVVAITGALFTMVGSGYLVSFAVAALFGVVGILIARRSYA</sequence>
<dbReference type="Pfam" id="PF07690">
    <property type="entry name" value="MFS_1"/>
    <property type="match status" value="1"/>
</dbReference>
<dbReference type="SUPFAM" id="SSF103473">
    <property type="entry name" value="MFS general substrate transporter"/>
    <property type="match status" value="1"/>
</dbReference>
<dbReference type="PANTHER" id="PTHR23501:SF154">
    <property type="entry name" value="MULTIDRUG-EFFLUX TRANSPORTER RV1634-RELATED"/>
    <property type="match status" value="1"/>
</dbReference>
<evidence type="ECO:0000256" key="4">
    <source>
        <dbReference type="ARBA" id="ARBA00023136"/>
    </source>
</evidence>
<keyword evidence="8" id="KW-1185">Reference proteome</keyword>
<accession>A0ABV7Y844</accession>
<evidence type="ECO:0000259" key="6">
    <source>
        <dbReference type="PROSITE" id="PS50850"/>
    </source>
</evidence>
<feature type="transmembrane region" description="Helical" evidence="5">
    <location>
        <begin position="85"/>
        <end position="103"/>
    </location>
</feature>
<evidence type="ECO:0000313" key="8">
    <source>
        <dbReference type="Proteomes" id="UP001595699"/>
    </source>
</evidence>
<feature type="transmembrane region" description="Helical" evidence="5">
    <location>
        <begin position="53"/>
        <end position="73"/>
    </location>
</feature>
<dbReference type="Proteomes" id="UP001595699">
    <property type="component" value="Unassembled WGS sequence"/>
</dbReference>
<dbReference type="InterPro" id="IPR036259">
    <property type="entry name" value="MFS_trans_sf"/>
</dbReference>
<feature type="transmembrane region" description="Helical" evidence="5">
    <location>
        <begin position="297"/>
        <end position="317"/>
    </location>
</feature>
<dbReference type="EMBL" id="JBHRZH010000004">
    <property type="protein sequence ID" value="MFC3760195.1"/>
    <property type="molecule type" value="Genomic_DNA"/>
</dbReference>
<dbReference type="PANTHER" id="PTHR23501">
    <property type="entry name" value="MAJOR FACILITATOR SUPERFAMILY"/>
    <property type="match status" value="1"/>
</dbReference>
<evidence type="ECO:0000256" key="1">
    <source>
        <dbReference type="ARBA" id="ARBA00004651"/>
    </source>
</evidence>
<feature type="transmembrane region" description="Helical" evidence="5">
    <location>
        <begin position="268"/>
        <end position="291"/>
    </location>
</feature>
<keyword evidence="3 5" id="KW-1133">Transmembrane helix</keyword>
<dbReference type="PROSITE" id="PS50850">
    <property type="entry name" value="MFS"/>
    <property type="match status" value="1"/>
</dbReference>
<name>A0ABV7Y844_9ACTN</name>
<comment type="caution">
    <text evidence="7">The sequence shown here is derived from an EMBL/GenBank/DDBJ whole genome shotgun (WGS) entry which is preliminary data.</text>
</comment>
<feature type="transmembrane region" description="Helical" evidence="5">
    <location>
        <begin position="355"/>
        <end position="376"/>
    </location>
</feature>
<evidence type="ECO:0000256" key="3">
    <source>
        <dbReference type="ARBA" id="ARBA00022989"/>
    </source>
</evidence>
<dbReference type="RefSeq" id="WP_205119999.1">
    <property type="nucleotide sequence ID" value="NZ_JAFBCM010000001.1"/>
</dbReference>
<dbReference type="InterPro" id="IPR020846">
    <property type="entry name" value="MFS_dom"/>
</dbReference>